<feature type="transmembrane region" description="Helical" evidence="6">
    <location>
        <begin position="382"/>
        <end position="404"/>
    </location>
</feature>
<dbReference type="STRING" id="9258.ENSOANP00000020120"/>
<dbReference type="AlphaFoldDB" id="F6VZD3"/>
<gene>
    <name evidence="7" type="primary">SLC47A1</name>
</gene>
<evidence type="ECO:0000256" key="3">
    <source>
        <dbReference type="ARBA" id="ARBA00022692"/>
    </source>
</evidence>
<feature type="transmembrane region" description="Helical" evidence="6">
    <location>
        <begin position="204"/>
        <end position="223"/>
    </location>
</feature>
<dbReference type="GO" id="GO:0016020">
    <property type="term" value="C:membrane"/>
    <property type="evidence" value="ECO:0007669"/>
    <property type="project" value="UniProtKB-SubCell"/>
</dbReference>
<evidence type="ECO:0000256" key="6">
    <source>
        <dbReference type="RuleBase" id="RU004914"/>
    </source>
</evidence>
<reference evidence="7" key="3">
    <citation type="submission" date="2025-09" db="UniProtKB">
        <authorList>
            <consortium name="Ensembl"/>
        </authorList>
    </citation>
    <scope>IDENTIFICATION</scope>
    <source>
        <strain evidence="7">Glennie</strain>
    </source>
</reference>
<dbReference type="Bgee" id="ENSOANG00000012714">
    <property type="expression patterns" value="Expressed in adult mammalian kidney and 7 other cell types or tissues"/>
</dbReference>
<feature type="transmembrane region" description="Helical" evidence="6">
    <location>
        <begin position="283"/>
        <end position="302"/>
    </location>
</feature>
<reference evidence="7" key="2">
    <citation type="submission" date="2025-08" db="UniProtKB">
        <authorList>
            <consortium name="Ensembl"/>
        </authorList>
    </citation>
    <scope>IDENTIFICATION</scope>
    <source>
        <strain evidence="7">Glennie</strain>
    </source>
</reference>
<feature type="transmembrane region" description="Helical" evidence="6">
    <location>
        <begin position="35"/>
        <end position="57"/>
    </location>
</feature>
<evidence type="ECO:0000256" key="4">
    <source>
        <dbReference type="ARBA" id="ARBA00022989"/>
    </source>
</evidence>
<dbReference type="CDD" id="cd13132">
    <property type="entry name" value="MATE_eukaryotic"/>
    <property type="match status" value="1"/>
</dbReference>
<evidence type="ECO:0000256" key="2">
    <source>
        <dbReference type="ARBA" id="ARBA00010199"/>
    </source>
</evidence>
<evidence type="ECO:0000313" key="8">
    <source>
        <dbReference type="Proteomes" id="UP000002279"/>
    </source>
</evidence>
<evidence type="ECO:0000256" key="5">
    <source>
        <dbReference type="ARBA" id="ARBA00023136"/>
    </source>
</evidence>
<feature type="transmembrane region" description="Helical" evidence="6">
    <location>
        <begin position="243"/>
        <end position="262"/>
    </location>
</feature>
<dbReference type="Pfam" id="PF01554">
    <property type="entry name" value="MatE"/>
    <property type="match status" value="2"/>
</dbReference>
<dbReference type="PANTHER" id="PTHR11206">
    <property type="entry name" value="MULTIDRUG RESISTANCE PROTEIN"/>
    <property type="match status" value="1"/>
</dbReference>
<dbReference type="Ensembl" id="ENSOANT00000020123.3">
    <property type="protein sequence ID" value="ENSOANP00000020120.3"/>
    <property type="gene ID" value="ENSOANG00000012714.3"/>
</dbReference>
<protein>
    <recommendedName>
        <fullName evidence="6">Multidrug and toxin extrusion protein</fullName>
    </recommendedName>
</protein>
<organism evidence="7 8">
    <name type="scientific">Ornithorhynchus anatinus</name>
    <name type="common">Duckbill platypus</name>
    <dbReference type="NCBI Taxonomy" id="9258"/>
    <lineage>
        <taxon>Eukaryota</taxon>
        <taxon>Metazoa</taxon>
        <taxon>Chordata</taxon>
        <taxon>Craniata</taxon>
        <taxon>Vertebrata</taxon>
        <taxon>Euteleostomi</taxon>
        <taxon>Mammalia</taxon>
        <taxon>Monotremata</taxon>
        <taxon>Ornithorhynchidae</taxon>
        <taxon>Ornithorhynchus</taxon>
    </lineage>
</organism>
<keyword evidence="4 6" id="KW-1133">Transmembrane helix</keyword>
<comment type="similarity">
    <text evidence="2 6">Belongs to the multi antimicrobial extrusion (MATE) (TC 2.A.66.1) family.</text>
</comment>
<name>F6VZD3_ORNAN</name>
<dbReference type="eggNOG" id="KOG1347">
    <property type="taxonomic scope" value="Eukaryota"/>
</dbReference>
<feature type="transmembrane region" description="Helical" evidence="6">
    <location>
        <begin position="483"/>
        <end position="503"/>
    </location>
</feature>
<dbReference type="GO" id="GO:0015297">
    <property type="term" value="F:antiporter activity"/>
    <property type="evidence" value="ECO:0007669"/>
    <property type="project" value="InterPro"/>
</dbReference>
<dbReference type="GO" id="GO:0042910">
    <property type="term" value="F:xenobiotic transmembrane transporter activity"/>
    <property type="evidence" value="ECO:0007669"/>
    <property type="project" value="InterPro"/>
</dbReference>
<evidence type="ECO:0000313" key="7">
    <source>
        <dbReference type="Ensembl" id="ENSOANP00000020120.3"/>
    </source>
</evidence>
<comment type="subcellular location">
    <subcellularLocation>
        <location evidence="1">Membrane</location>
        <topology evidence="1">Multi-pass membrane protein</topology>
    </subcellularLocation>
</comment>
<proteinExistence type="inferred from homology"/>
<dbReference type="GO" id="GO:1990961">
    <property type="term" value="P:xenobiotic detoxification by transmembrane export across the plasma membrane"/>
    <property type="evidence" value="ECO:0007669"/>
    <property type="project" value="InterPro"/>
</dbReference>
<feature type="transmembrane region" description="Helical" evidence="6">
    <location>
        <begin position="355"/>
        <end position="376"/>
    </location>
</feature>
<keyword evidence="5 6" id="KW-0472">Membrane</keyword>
<feature type="transmembrane region" description="Helical" evidence="6">
    <location>
        <begin position="317"/>
        <end position="334"/>
    </location>
</feature>
<sequence>SCSISFQFLSQLMIFLISFISSVFCGHLGKLELDAVSLAIAVINVIGISVGFGLSSGCDTLISQAFGSRNLKLVGVVLQRGILILLLCCFPCWALLINTESILLLLRQDPELATFLYVLQVKYLQNQRIVLPQIVIGVVANILNALINYIFLYQLRLGVLGSALANSISQFILALLLFLYILWRKLHRATWGGWTRECLQDWDSFLRLAIPSMFMLCIEWWAYEIGSFLSGTIGMVELGAQSVVYELATIVYMIPAGFSVAVSVRVGNALGAGEMEQAKRSSAVALLTTELCAVAMCIVLASSKDVIGYIFTSDSEIIALVAQVVPIYASSHLFDGISCTSGGILRGTGNQKIGAIFNAIGFYVIGLPIGISLMFVTKLGVTGLWLGILICCVLQAACFLGFVIRLNWKKACEEVMVPIAHSKKNGPPTEPCPWGILVSENDGDILLRDVVKCDESQQGEPLSMPCAEDVKTLSLKELVLRRGLVFIAVILILLMGILVRLYAR</sequence>
<feature type="transmembrane region" description="Helical" evidence="6">
    <location>
        <begin position="163"/>
        <end position="183"/>
    </location>
</feature>
<dbReference type="Proteomes" id="UP000002279">
    <property type="component" value="Chromosome 17"/>
</dbReference>
<dbReference type="InterPro" id="IPR002528">
    <property type="entry name" value="MATE_fam"/>
</dbReference>
<dbReference type="InterPro" id="IPR045069">
    <property type="entry name" value="MATE_euk"/>
</dbReference>
<feature type="transmembrane region" description="Helical" evidence="6">
    <location>
        <begin position="6"/>
        <end position="28"/>
    </location>
</feature>
<evidence type="ECO:0000256" key="1">
    <source>
        <dbReference type="ARBA" id="ARBA00004141"/>
    </source>
</evidence>
<keyword evidence="3 6" id="KW-0812">Transmembrane</keyword>
<dbReference type="GeneTree" id="ENSGT00940000161644"/>
<accession>F6VZD3</accession>
<keyword evidence="8" id="KW-1185">Reference proteome</keyword>
<feature type="transmembrane region" description="Helical" evidence="6">
    <location>
        <begin position="77"/>
        <end position="97"/>
    </location>
</feature>
<feature type="transmembrane region" description="Helical" evidence="6">
    <location>
        <begin position="129"/>
        <end position="151"/>
    </location>
</feature>
<reference evidence="7 8" key="1">
    <citation type="journal article" date="2008" name="Nature">
        <title>Genome analysis of the platypus reveals unique signatures of evolution.</title>
        <authorList>
            <person name="Warren W.C."/>
            <person name="Hillier L.W."/>
            <person name="Marshall Graves J.A."/>
            <person name="Birney E."/>
            <person name="Ponting C.P."/>
            <person name="Grutzner F."/>
            <person name="Belov K."/>
            <person name="Miller W."/>
            <person name="Clarke L."/>
            <person name="Chinwalla A.T."/>
            <person name="Yang S.P."/>
            <person name="Heger A."/>
            <person name="Locke D.P."/>
            <person name="Miethke P."/>
            <person name="Waters P.D."/>
            <person name="Veyrunes F."/>
            <person name="Fulton L."/>
            <person name="Fulton B."/>
            <person name="Graves T."/>
            <person name="Wallis J."/>
            <person name="Puente X.S."/>
            <person name="Lopez-Otin C."/>
            <person name="Ordonez G.R."/>
            <person name="Eichler E.E."/>
            <person name="Chen L."/>
            <person name="Cheng Z."/>
            <person name="Deakin J.E."/>
            <person name="Alsop A."/>
            <person name="Thompson K."/>
            <person name="Kirby P."/>
            <person name="Papenfuss A.T."/>
            <person name="Wakefield M.J."/>
            <person name="Olender T."/>
            <person name="Lancet D."/>
            <person name="Huttley G.A."/>
            <person name="Smit A.F."/>
            <person name="Pask A."/>
            <person name="Temple-Smith P."/>
            <person name="Batzer M.A."/>
            <person name="Walker J.A."/>
            <person name="Konkel M.K."/>
            <person name="Harris R.S."/>
            <person name="Whittington C.M."/>
            <person name="Wong E.S."/>
            <person name="Gemmell N.J."/>
            <person name="Buschiazzo E."/>
            <person name="Vargas Jentzsch I.M."/>
            <person name="Merkel A."/>
            <person name="Schmitz J."/>
            <person name="Zemann A."/>
            <person name="Churakov G."/>
            <person name="Kriegs J.O."/>
            <person name="Brosius J."/>
            <person name="Murchison E.P."/>
            <person name="Sachidanandam R."/>
            <person name="Smith C."/>
            <person name="Hannon G.J."/>
            <person name="Tsend-Ayush E."/>
            <person name="McMillan D."/>
            <person name="Attenborough R."/>
            <person name="Rens W."/>
            <person name="Ferguson-Smith M."/>
            <person name="Lefevre C.M."/>
            <person name="Sharp J.A."/>
            <person name="Nicholas K.R."/>
            <person name="Ray D.A."/>
            <person name="Kube M."/>
            <person name="Reinhardt R."/>
            <person name="Pringle T.H."/>
            <person name="Taylor J."/>
            <person name="Jones R.C."/>
            <person name="Nixon B."/>
            <person name="Dacheux J.L."/>
            <person name="Niwa H."/>
            <person name="Sekita Y."/>
            <person name="Huang X."/>
            <person name="Stark A."/>
            <person name="Kheradpour P."/>
            <person name="Kellis M."/>
            <person name="Flicek P."/>
            <person name="Chen Y."/>
            <person name="Webber C."/>
            <person name="Hardison R."/>
            <person name="Nelson J."/>
            <person name="Hallsworth-Pepin K."/>
            <person name="Delehaunty K."/>
            <person name="Markovic C."/>
            <person name="Minx P."/>
            <person name="Feng Y."/>
            <person name="Kremitzki C."/>
            <person name="Mitreva M."/>
            <person name="Glasscock J."/>
            <person name="Wylie T."/>
            <person name="Wohldmann P."/>
            <person name="Thiru P."/>
            <person name="Nhan M.N."/>
            <person name="Pohl C.S."/>
            <person name="Smith S.M."/>
            <person name="Hou S."/>
            <person name="Nefedov M."/>
            <person name="de Jong P.J."/>
            <person name="Renfree M.B."/>
            <person name="Mardis E.R."/>
            <person name="Wilson R.K."/>
        </authorList>
    </citation>
    <scope>NUCLEOTIDE SEQUENCE [LARGE SCALE GENOMIC DNA]</scope>
    <source>
        <strain evidence="7 8">Glennie</strain>
    </source>
</reference>
<dbReference type="HOGENOM" id="CLU_012893_1_3_1"/>
<dbReference type="NCBIfam" id="TIGR00797">
    <property type="entry name" value="matE"/>
    <property type="match status" value="1"/>
</dbReference>